<feature type="coiled-coil region" evidence="1">
    <location>
        <begin position="281"/>
        <end position="318"/>
    </location>
</feature>
<evidence type="ECO:0000313" key="3">
    <source>
        <dbReference type="EMBL" id="EST48298.1"/>
    </source>
</evidence>
<reference evidence="3 4" key="1">
    <citation type="journal article" date="2014" name="PLoS Genet.">
        <title>The Genome of Spironucleus salmonicida Highlights a Fish Pathogen Adapted to Fluctuating Environments.</title>
        <authorList>
            <person name="Xu F."/>
            <person name="Jerlstrom-Hultqvist J."/>
            <person name="Einarsson E."/>
            <person name="Astvaldsson A."/>
            <person name="Svard S.G."/>
            <person name="Andersson J.O."/>
        </authorList>
    </citation>
    <scope>NUCLEOTIDE SEQUENCE</scope>
    <source>
        <strain evidence="4">ATCC 50377</strain>
    </source>
</reference>
<keyword evidence="1" id="KW-0175">Coiled coil</keyword>
<dbReference type="AlphaFoldDB" id="V6LVN0"/>
<evidence type="ECO:0000313" key="5">
    <source>
        <dbReference type="Proteomes" id="UP000018208"/>
    </source>
</evidence>
<dbReference type="OrthoDB" id="10257788at2759"/>
<proteinExistence type="predicted"/>
<protein>
    <submittedName>
        <fullName evidence="3">Uncharacterized protein</fullName>
    </submittedName>
</protein>
<evidence type="ECO:0000313" key="4">
    <source>
        <dbReference type="EMBL" id="KAH0573959.1"/>
    </source>
</evidence>
<feature type="compositionally biased region" description="Polar residues" evidence="2">
    <location>
        <begin position="150"/>
        <end position="159"/>
    </location>
</feature>
<organism evidence="3">
    <name type="scientific">Spironucleus salmonicida</name>
    <dbReference type="NCBI Taxonomy" id="348837"/>
    <lineage>
        <taxon>Eukaryota</taxon>
        <taxon>Metamonada</taxon>
        <taxon>Diplomonadida</taxon>
        <taxon>Hexamitidae</taxon>
        <taxon>Hexamitinae</taxon>
        <taxon>Spironucleus</taxon>
    </lineage>
</organism>
<feature type="compositionally biased region" description="Pro residues" evidence="2">
    <location>
        <begin position="162"/>
        <end position="173"/>
    </location>
</feature>
<gene>
    <name evidence="3" type="ORF">SS50377_11497</name>
    <name evidence="4" type="ORF">SS50377_23894</name>
</gene>
<accession>V6LVN0</accession>
<evidence type="ECO:0000256" key="1">
    <source>
        <dbReference type="SAM" id="Coils"/>
    </source>
</evidence>
<dbReference type="VEuPathDB" id="GiardiaDB:SS50377_23894"/>
<sequence length="351" mass="41027">MFILSDLDRKVQHQQKLINQQRAREIQEEQLNSPPPQDGQIRDGRMNDRDYNEFDRKRIQKFKDNLIMRIQQNWKSVSAFDKVEAEQLAQEDKDFSARYYASVQRAVEQEAERERQKKLRFQAPEIPQKEVRIVKPQPKFMPDPVEEAQSPPQLRQTVKFQPPTPTPPIPPPQFQQQLAPPQPPQQIVLHQPQNEMMLHNLTQLSQQINMIQLQQQQLLAAQSNPSHDVQFQILQELQMQRMSQMQANSPEVQALKTRVSELEGLLMRQAKSPQATQDELADSVRAEIASTAQQIQQLEATRSELRREVAALARAESEAGEREILSIESLQQRNQERWEMLRQLDERFGLE</sequence>
<feature type="region of interest" description="Disordered" evidence="2">
    <location>
        <begin position="20"/>
        <end position="48"/>
    </location>
</feature>
<feature type="region of interest" description="Disordered" evidence="2">
    <location>
        <begin position="140"/>
        <end position="184"/>
    </location>
</feature>
<dbReference type="EMBL" id="AUWU02000004">
    <property type="protein sequence ID" value="KAH0573959.1"/>
    <property type="molecule type" value="Genomic_DNA"/>
</dbReference>
<keyword evidence="5" id="KW-1185">Reference proteome</keyword>
<reference evidence="4" key="2">
    <citation type="submission" date="2020-12" db="EMBL/GenBank/DDBJ databases">
        <title>New Spironucleus salmonicida genome in near-complete chromosomes.</title>
        <authorList>
            <person name="Xu F."/>
            <person name="Kurt Z."/>
            <person name="Jimenez-Gonzalez A."/>
            <person name="Astvaldsson A."/>
            <person name="Andersson J.O."/>
            <person name="Svard S.G."/>
        </authorList>
    </citation>
    <scope>NUCLEOTIDE SEQUENCE</scope>
    <source>
        <strain evidence="4">ATCC 50377</strain>
    </source>
</reference>
<name>V6LVN0_9EUKA</name>
<dbReference type="Proteomes" id="UP000018208">
    <property type="component" value="Unassembled WGS sequence"/>
</dbReference>
<dbReference type="EMBL" id="KI545993">
    <property type="protein sequence ID" value="EST48298.1"/>
    <property type="molecule type" value="Genomic_DNA"/>
</dbReference>
<evidence type="ECO:0000256" key="2">
    <source>
        <dbReference type="SAM" id="MobiDB-lite"/>
    </source>
</evidence>